<gene>
    <name evidence="5" type="ORF">HMPREF9444_02132</name>
</gene>
<dbReference type="SUPFAM" id="SSF56784">
    <property type="entry name" value="HAD-like"/>
    <property type="match status" value="1"/>
</dbReference>
<dbReference type="AlphaFoldDB" id="E8LMY3"/>
<dbReference type="EMBL" id="AEVO01000150">
    <property type="protein sequence ID" value="EFY06159.1"/>
    <property type="molecule type" value="Genomic_DNA"/>
</dbReference>
<keyword evidence="4" id="KW-0119">Carbohydrate metabolism</keyword>
<dbReference type="OrthoDB" id="9776368at2"/>
<dbReference type="Gene3D" id="1.10.150.240">
    <property type="entry name" value="Putative phosphatase, domain 2"/>
    <property type="match status" value="1"/>
</dbReference>
<evidence type="ECO:0000313" key="5">
    <source>
        <dbReference type="EMBL" id="EFY06159.1"/>
    </source>
</evidence>
<dbReference type="InterPro" id="IPR050155">
    <property type="entry name" value="HAD-like_hydrolase_sf"/>
</dbReference>
<proteinExistence type="predicted"/>
<dbReference type="eggNOG" id="COG0546">
    <property type="taxonomic scope" value="Bacteria"/>
</dbReference>
<dbReference type="FunFam" id="3.40.50.1000:FF:000022">
    <property type="entry name" value="Phosphoglycolate phosphatase"/>
    <property type="match status" value="1"/>
</dbReference>
<evidence type="ECO:0000256" key="4">
    <source>
        <dbReference type="ARBA" id="ARBA00023277"/>
    </source>
</evidence>
<organism evidence="5 6">
    <name type="scientific">Succinatimonas hippei (strain DSM 22608 / JCM 16073 / KCTC 15190 / YIT 12066)</name>
    <dbReference type="NCBI Taxonomy" id="762983"/>
    <lineage>
        <taxon>Bacteria</taxon>
        <taxon>Pseudomonadati</taxon>
        <taxon>Pseudomonadota</taxon>
        <taxon>Gammaproteobacteria</taxon>
        <taxon>Aeromonadales</taxon>
        <taxon>Succinivibrionaceae</taxon>
        <taxon>Succinatimonas</taxon>
    </lineage>
</organism>
<dbReference type="InterPro" id="IPR041492">
    <property type="entry name" value="HAD_2"/>
</dbReference>
<dbReference type="InterPro" id="IPR023214">
    <property type="entry name" value="HAD_sf"/>
</dbReference>
<accession>E8LMY3</accession>
<dbReference type="InterPro" id="IPR036412">
    <property type="entry name" value="HAD-like_sf"/>
</dbReference>
<dbReference type="GO" id="GO:0005829">
    <property type="term" value="C:cytosol"/>
    <property type="evidence" value="ECO:0007669"/>
    <property type="project" value="TreeGrafter"/>
</dbReference>
<evidence type="ECO:0000256" key="2">
    <source>
        <dbReference type="ARBA" id="ARBA00022801"/>
    </source>
</evidence>
<dbReference type="NCBIfam" id="TIGR01549">
    <property type="entry name" value="HAD-SF-IA-v1"/>
    <property type="match status" value="1"/>
</dbReference>
<dbReference type="GO" id="GO:0006281">
    <property type="term" value="P:DNA repair"/>
    <property type="evidence" value="ECO:0007669"/>
    <property type="project" value="TreeGrafter"/>
</dbReference>
<dbReference type="HOGENOM" id="CLU_045011_19_1_6"/>
<evidence type="ECO:0000256" key="3">
    <source>
        <dbReference type="ARBA" id="ARBA00022842"/>
    </source>
</evidence>
<dbReference type="SFLD" id="SFLDG01129">
    <property type="entry name" value="C1.5:_HAD__Beta-PGM__Phosphata"/>
    <property type="match status" value="1"/>
</dbReference>
<reference evidence="5 6" key="1">
    <citation type="submission" date="2011-01" db="EMBL/GenBank/DDBJ databases">
        <authorList>
            <person name="Weinstock G."/>
            <person name="Sodergren E."/>
            <person name="Clifton S."/>
            <person name="Fulton L."/>
            <person name="Fulton B."/>
            <person name="Courtney L."/>
            <person name="Fronick C."/>
            <person name="Harrison M."/>
            <person name="Strong C."/>
            <person name="Farmer C."/>
            <person name="Delahaunty K."/>
            <person name="Markovic C."/>
            <person name="Hall O."/>
            <person name="Minx P."/>
            <person name="Tomlinson C."/>
            <person name="Mitreva M."/>
            <person name="Hou S."/>
            <person name="Chen J."/>
            <person name="Wollam A."/>
            <person name="Pepin K.H."/>
            <person name="Johnson M."/>
            <person name="Bhonagiri V."/>
            <person name="Zhang X."/>
            <person name="Suruliraj S."/>
            <person name="Warren W."/>
            <person name="Chinwalla A."/>
            <person name="Mardis E.R."/>
            <person name="Wilson R.K."/>
        </authorList>
    </citation>
    <scope>NUCLEOTIDE SEQUENCE [LARGE SCALE GENOMIC DNA]</scope>
    <source>
        <strain evidence="6">DSM 22608 / JCM 16073 / KCTC 15190 / YIT 12066</strain>
    </source>
</reference>
<dbReference type="RefSeq" id="WP_009144271.1">
    <property type="nucleotide sequence ID" value="NZ_GL831071.1"/>
</dbReference>
<sequence length="231" mass="25652">MAEASNKLPFQAILFDLDGTLLDTAYDIMDACNHTLIKFGFNPVAENILRTKVTAGMREMLKLGIPEHLRSSVDIEGAMRNEFAAYYTSHICDRTQEFNGVESLFEKLQQNGIKTAVITNKYEKMAHKVLSSFTFSNKLSLVLGCDSTKHSKPHPEPLLKALEKIQTPPSQSLYVGDHLNDILAAKNAGCKSCAALWGYGQNECGDASTWNSDYKADNIEDLSKLIFNPLK</sequence>
<dbReference type="PANTHER" id="PTHR43434:SF23">
    <property type="entry name" value="PHOSPHOGLYCOLATE PHOSPHATASE"/>
    <property type="match status" value="1"/>
</dbReference>
<dbReference type="PRINTS" id="PR00413">
    <property type="entry name" value="HADHALOGNASE"/>
</dbReference>
<dbReference type="PANTHER" id="PTHR43434">
    <property type="entry name" value="PHOSPHOGLYCOLATE PHOSPHATASE"/>
    <property type="match status" value="1"/>
</dbReference>
<protein>
    <submittedName>
        <fullName evidence="5">Putative phosphoglycolate phosphatase, bacterial</fullName>
    </submittedName>
</protein>
<dbReference type="Pfam" id="PF13419">
    <property type="entry name" value="HAD_2"/>
    <property type="match status" value="1"/>
</dbReference>
<dbReference type="GO" id="GO:0008967">
    <property type="term" value="F:phosphoglycolate phosphatase activity"/>
    <property type="evidence" value="ECO:0007669"/>
    <property type="project" value="TreeGrafter"/>
</dbReference>
<keyword evidence="1" id="KW-0479">Metal-binding</keyword>
<dbReference type="GO" id="GO:0046872">
    <property type="term" value="F:metal ion binding"/>
    <property type="evidence" value="ECO:0007669"/>
    <property type="project" value="UniProtKB-KW"/>
</dbReference>
<dbReference type="InterPro" id="IPR006439">
    <property type="entry name" value="HAD-SF_hydro_IA"/>
</dbReference>
<keyword evidence="3" id="KW-0460">Magnesium</keyword>
<dbReference type="SFLD" id="SFLDG01135">
    <property type="entry name" value="C1.5.6:_HAD__Beta-PGM__Phospha"/>
    <property type="match status" value="1"/>
</dbReference>
<dbReference type="Proteomes" id="UP000018458">
    <property type="component" value="Unassembled WGS sequence"/>
</dbReference>
<dbReference type="InterPro" id="IPR023198">
    <property type="entry name" value="PGP-like_dom2"/>
</dbReference>
<name>E8LMY3_SUCHY</name>
<evidence type="ECO:0000256" key="1">
    <source>
        <dbReference type="ARBA" id="ARBA00022723"/>
    </source>
</evidence>
<dbReference type="STRING" id="762983.HMPREF9444_02132"/>
<dbReference type="Gene3D" id="3.40.50.1000">
    <property type="entry name" value="HAD superfamily/HAD-like"/>
    <property type="match status" value="1"/>
</dbReference>
<keyword evidence="2" id="KW-0378">Hydrolase</keyword>
<evidence type="ECO:0000313" key="6">
    <source>
        <dbReference type="Proteomes" id="UP000018458"/>
    </source>
</evidence>
<comment type="caution">
    <text evidence="5">The sequence shown here is derived from an EMBL/GenBank/DDBJ whole genome shotgun (WGS) entry which is preliminary data.</text>
</comment>
<keyword evidence="6" id="KW-1185">Reference proteome</keyword>
<dbReference type="SFLD" id="SFLDS00003">
    <property type="entry name" value="Haloacid_Dehalogenase"/>
    <property type="match status" value="1"/>
</dbReference>